<dbReference type="GO" id="GO:0005524">
    <property type="term" value="F:ATP binding"/>
    <property type="evidence" value="ECO:0007669"/>
    <property type="project" value="UniProtKB-KW"/>
</dbReference>
<keyword evidence="4" id="KW-0808">Transferase</keyword>
<dbReference type="GO" id="GO:0000155">
    <property type="term" value="F:phosphorelay sensor kinase activity"/>
    <property type="evidence" value="ECO:0007669"/>
    <property type="project" value="InterPro"/>
</dbReference>
<evidence type="ECO:0000313" key="11">
    <source>
        <dbReference type="EMBL" id="MCX2839729.1"/>
    </source>
</evidence>
<dbReference type="PROSITE" id="PS50109">
    <property type="entry name" value="HIS_KIN"/>
    <property type="match status" value="1"/>
</dbReference>
<evidence type="ECO:0000256" key="8">
    <source>
        <dbReference type="ARBA" id="ARBA00023012"/>
    </source>
</evidence>
<name>A0A9X3CZT7_9FLAO</name>
<feature type="transmembrane region" description="Helical" evidence="9">
    <location>
        <begin position="12"/>
        <end position="33"/>
    </location>
</feature>
<keyword evidence="12" id="KW-1185">Reference proteome</keyword>
<keyword evidence="6 11" id="KW-0418">Kinase</keyword>
<keyword evidence="7" id="KW-0067">ATP-binding</keyword>
<dbReference type="PANTHER" id="PTHR43065">
    <property type="entry name" value="SENSOR HISTIDINE KINASE"/>
    <property type="match status" value="1"/>
</dbReference>
<dbReference type="CDD" id="cd00082">
    <property type="entry name" value="HisKA"/>
    <property type="match status" value="1"/>
</dbReference>
<keyword evidence="9" id="KW-1133">Transmembrane helix</keyword>
<evidence type="ECO:0000256" key="1">
    <source>
        <dbReference type="ARBA" id="ARBA00000085"/>
    </source>
</evidence>
<keyword evidence="3" id="KW-0597">Phosphoprotein</keyword>
<dbReference type="RefSeq" id="WP_266071137.1">
    <property type="nucleotide sequence ID" value="NZ_JAPJDA010000035.1"/>
</dbReference>
<dbReference type="EC" id="2.7.13.3" evidence="2"/>
<gene>
    <name evidence="11" type="ORF">OQ279_16410</name>
</gene>
<evidence type="ECO:0000256" key="7">
    <source>
        <dbReference type="ARBA" id="ARBA00022840"/>
    </source>
</evidence>
<comment type="caution">
    <text evidence="11">The sequence shown here is derived from an EMBL/GenBank/DDBJ whole genome shotgun (WGS) entry which is preliminary data.</text>
</comment>
<protein>
    <recommendedName>
        <fullName evidence="2">histidine kinase</fullName>
        <ecNumber evidence="2">2.7.13.3</ecNumber>
    </recommendedName>
</protein>
<comment type="catalytic activity">
    <reaction evidence="1">
        <text>ATP + protein L-histidine = ADP + protein N-phospho-L-histidine.</text>
        <dbReference type="EC" id="2.7.13.3"/>
    </reaction>
</comment>
<evidence type="ECO:0000259" key="10">
    <source>
        <dbReference type="PROSITE" id="PS50109"/>
    </source>
</evidence>
<keyword evidence="9" id="KW-0812">Transmembrane</keyword>
<evidence type="ECO:0000256" key="9">
    <source>
        <dbReference type="SAM" id="Phobius"/>
    </source>
</evidence>
<feature type="domain" description="Histidine kinase" evidence="10">
    <location>
        <begin position="181"/>
        <end position="383"/>
    </location>
</feature>
<dbReference type="PRINTS" id="PR00344">
    <property type="entry name" value="BCTRLSENSOR"/>
</dbReference>
<evidence type="ECO:0000256" key="4">
    <source>
        <dbReference type="ARBA" id="ARBA00022679"/>
    </source>
</evidence>
<feature type="transmembrane region" description="Helical" evidence="9">
    <location>
        <begin position="143"/>
        <end position="163"/>
    </location>
</feature>
<dbReference type="AlphaFoldDB" id="A0A9X3CZT7"/>
<dbReference type="Pfam" id="PF02518">
    <property type="entry name" value="HATPase_c"/>
    <property type="match status" value="1"/>
</dbReference>
<dbReference type="SMART" id="SM00388">
    <property type="entry name" value="HisKA"/>
    <property type="match status" value="1"/>
</dbReference>
<dbReference type="Pfam" id="PF00512">
    <property type="entry name" value="HisKA"/>
    <property type="match status" value="1"/>
</dbReference>
<dbReference type="SMART" id="SM00387">
    <property type="entry name" value="HATPase_c"/>
    <property type="match status" value="1"/>
</dbReference>
<dbReference type="InterPro" id="IPR003594">
    <property type="entry name" value="HATPase_dom"/>
</dbReference>
<evidence type="ECO:0000256" key="5">
    <source>
        <dbReference type="ARBA" id="ARBA00022741"/>
    </source>
</evidence>
<dbReference type="InterPro" id="IPR036890">
    <property type="entry name" value="HATPase_C_sf"/>
</dbReference>
<dbReference type="PANTHER" id="PTHR43065:SF46">
    <property type="entry name" value="C4-DICARBOXYLATE TRANSPORT SENSOR PROTEIN DCTB"/>
    <property type="match status" value="1"/>
</dbReference>
<evidence type="ECO:0000313" key="12">
    <source>
        <dbReference type="Proteomes" id="UP001148482"/>
    </source>
</evidence>
<sequence>MRFSNKRNFRRWFIIVTSLIIVSLIVWNAVAFFQRIKEEERVKMNIWASAQVYLDQVDTDTGLDLYLEIINSNSSIPTILVDDNGQIVDAMNIPGEIMASEEELQQFLASLKSTNEPIEMDLGEGRVNRVYYGNSPMLNKLKYYPLALILIIILFIAVIYFFYRTTKSSEQNKLWAGMAKETAHQIGTPLSSLIGWTEILKEEKVNPDFITEIEKDVDRLKTITERFSKIGSAPTLEPANIVEKTRDSFDYLEARSSKLIKFQLQLPSEKILVNLNAQLYSWTIENLVRNAIDAMKGKGELEIKLKQDSKKVYIQVTDTGKGIPKSKFKRIFEPGFTTKKRGWGLGLSLSKRIIEKYHGGRIKVLRSEINKGTTIEIQLHRAKTAASPV</sequence>
<dbReference type="SUPFAM" id="SSF47384">
    <property type="entry name" value="Homodimeric domain of signal transducing histidine kinase"/>
    <property type="match status" value="1"/>
</dbReference>
<dbReference type="Proteomes" id="UP001148482">
    <property type="component" value="Unassembled WGS sequence"/>
</dbReference>
<dbReference type="InterPro" id="IPR004358">
    <property type="entry name" value="Sig_transdc_His_kin-like_C"/>
</dbReference>
<dbReference type="SUPFAM" id="SSF55874">
    <property type="entry name" value="ATPase domain of HSP90 chaperone/DNA topoisomerase II/histidine kinase"/>
    <property type="match status" value="1"/>
</dbReference>
<dbReference type="Gene3D" id="3.30.565.10">
    <property type="entry name" value="Histidine kinase-like ATPase, C-terminal domain"/>
    <property type="match status" value="1"/>
</dbReference>
<dbReference type="Gene3D" id="1.10.287.130">
    <property type="match status" value="1"/>
</dbReference>
<evidence type="ECO:0000256" key="3">
    <source>
        <dbReference type="ARBA" id="ARBA00022553"/>
    </source>
</evidence>
<dbReference type="InterPro" id="IPR036097">
    <property type="entry name" value="HisK_dim/P_sf"/>
</dbReference>
<dbReference type="InterPro" id="IPR005467">
    <property type="entry name" value="His_kinase_dom"/>
</dbReference>
<keyword evidence="5" id="KW-0547">Nucleotide-binding</keyword>
<dbReference type="InterPro" id="IPR003661">
    <property type="entry name" value="HisK_dim/P_dom"/>
</dbReference>
<accession>A0A9X3CZT7</accession>
<evidence type="ECO:0000256" key="6">
    <source>
        <dbReference type="ARBA" id="ARBA00022777"/>
    </source>
</evidence>
<evidence type="ECO:0000256" key="2">
    <source>
        <dbReference type="ARBA" id="ARBA00012438"/>
    </source>
</evidence>
<proteinExistence type="predicted"/>
<dbReference type="EMBL" id="JAPJDA010000035">
    <property type="protein sequence ID" value="MCX2839729.1"/>
    <property type="molecule type" value="Genomic_DNA"/>
</dbReference>
<reference evidence="11" key="1">
    <citation type="submission" date="2022-11" db="EMBL/GenBank/DDBJ databases">
        <title>Salinimicrobium profundisediminis sp. nov., isolated from deep-sea sediment of the Mariana Trench.</title>
        <authorList>
            <person name="Fu H."/>
        </authorList>
    </citation>
    <scope>NUCLEOTIDE SEQUENCE</scope>
    <source>
        <strain evidence="11">MT39</strain>
    </source>
</reference>
<organism evidence="11 12">
    <name type="scientific">Salinimicrobium profundisediminis</name>
    <dbReference type="NCBI Taxonomy" id="2994553"/>
    <lineage>
        <taxon>Bacteria</taxon>
        <taxon>Pseudomonadati</taxon>
        <taxon>Bacteroidota</taxon>
        <taxon>Flavobacteriia</taxon>
        <taxon>Flavobacteriales</taxon>
        <taxon>Flavobacteriaceae</taxon>
        <taxon>Salinimicrobium</taxon>
    </lineage>
</organism>
<keyword evidence="8" id="KW-0902">Two-component regulatory system</keyword>
<keyword evidence="9" id="KW-0472">Membrane</keyword>